<dbReference type="Pfam" id="PF23162">
    <property type="entry name" value="AEP_C962R"/>
    <property type="match status" value="1"/>
</dbReference>
<feature type="domain" description="SF3 helicase" evidence="4">
    <location>
        <begin position="586"/>
        <end position="747"/>
    </location>
</feature>
<keyword evidence="3" id="KW-0067">ATP-binding</keyword>
<evidence type="ECO:0000313" key="5">
    <source>
        <dbReference type="EMBL" id="QHT30568.1"/>
    </source>
</evidence>
<keyword evidence="2" id="KW-0378">Hydrolase</keyword>
<dbReference type="Pfam" id="PF08707">
    <property type="entry name" value="PriCT_2"/>
    <property type="match status" value="1"/>
</dbReference>
<dbReference type="InterPro" id="IPR014819">
    <property type="entry name" value="PriCT_2"/>
</dbReference>
<dbReference type="InterPro" id="IPR014015">
    <property type="entry name" value="Helicase_SF3_DNA-vir"/>
</dbReference>
<dbReference type="GO" id="GO:0016817">
    <property type="term" value="F:hydrolase activity, acting on acid anhydrides"/>
    <property type="evidence" value="ECO:0007669"/>
    <property type="project" value="InterPro"/>
</dbReference>
<evidence type="ECO:0000259" key="4">
    <source>
        <dbReference type="PROSITE" id="PS51206"/>
    </source>
</evidence>
<proteinExistence type="predicted"/>
<dbReference type="PANTHER" id="PTHR35372:SF2">
    <property type="entry name" value="SF3 HELICASE DOMAIN-CONTAINING PROTEIN"/>
    <property type="match status" value="1"/>
</dbReference>
<evidence type="ECO:0000256" key="2">
    <source>
        <dbReference type="ARBA" id="ARBA00022801"/>
    </source>
</evidence>
<dbReference type="EMBL" id="MN738902">
    <property type="protein sequence ID" value="QHT30568.1"/>
    <property type="molecule type" value="Genomic_DNA"/>
</dbReference>
<protein>
    <recommendedName>
        <fullName evidence="4">SF3 helicase domain-containing protein</fullName>
    </recommendedName>
</protein>
<dbReference type="NCBIfam" id="TIGR01613">
    <property type="entry name" value="primase_Cterm"/>
    <property type="match status" value="1"/>
</dbReference>
<dbReference type="Pfam" id="PF19263">
    <property type="entry name" value="DUF5906"/>
    <property type="match status" value="1"/>
</dbReference>
<dbReference type="GO" id="GO:0005524">
    <property type="term" value="F:ATP binding"/>
    <property type="evidence" value="ECO:0007669"/>
    <property type="project" value="UniProtKB-KW"/>
</dbReference>
<dbReference type="InterPro" id="IPR045455">
    <property type="entry name" value="NrS-1_pol-like_helicase"/>
</dbReference>
<dbReference type="SUPFAM" id="SSF52540">
    <property type="entry name" value="P-loop containing nucleoside triphosphate hydrolases"/>
    <property type="match status" value="1"/>
</dbReference>
<dbReference type="Pfam" id="PF08706">
    <property type="entry name" value="D5_N"/>
    <property type="match status" value="1"/>
</dbReference>
<dbReference type="SMART" id="SM00885">
    <property type="entry name" value="D5_N"/>
    <property type="match status" value="1"/>
</dbReference>
<reference evidence="5" key="1">
    <citation type="journal article" date="2020" name="Nature">
        <title>Giant virus diversity and host interactions through global metagenomics.</title>
        <authorList>
            <person name="Schulz F."/>
            <person name="Roux S."/>
            <person name="Paez-Espino D."/>
            <person name="Jungbluth S."/>
            <person name="Walsh D.A."/>
            <person name="Denef V.J."/>
            <person name="McMahon K.D."/>
            <person name="Konstantinidis K.T."/>
            <person name="Eloe-Fadrosh E.A."/>
            <person name="Kyrpides N.C."/>
            <person name="Woyke T."/>
        </authorList>
    </citation>
    <scope>NUCLEOTIDE SEQUENCE</scope>
    <source>
        <strain evidence="5">GVMAG-M-3300009151-35</strain>
    </source>
</reference>
<evidence type="ECO:0000256" key="1">
    <source>
        <dbReference type="ARBA" id="ARBA00022741"/>
    </source>
</evidence>
<keyword evidence="1" id="KW-0547">Nucleotide-binding</keyword>
<dbReference type="PANTHER" id="PTHR35372">
    <property type="entry name" value="ATP BINDING PROTEIN-RELATED"/>
    <property type="match status" value="1"/>
</dbReference>
<name>A0A6C0ENI6_9ZZZZ</name>
<evidence type="ECO:0000256" key="3">
    <source>
        <dbReference type="ARBA" id="ARBA00022840"/>
    </source>
</evidence>
<dbReference type="PROSITE" id="PS51206">
    <property type="entry name" value="SF3_HELICASE_1"/>
    <property type="match status" value="1"/>
</dbReference>
<sequence length="876" mass="102616">MAQDKFKTFILKHKVEKGKAYTNTSIGNPKLSLYIDNDEYEEFLNIYSLAITSGTILHYTEKPVEPSPLRVDLDFRFSMLIGENGETYIQRIYTDNHINKIMSYYFKIINTYLDVDKNSNVGYVMEKPYPTEFRNKIKDGLHIIFPHIIIDNNTQHFIRKKILDIASEIFTELYLCNEYEDVIDKAIINANCWQMYGSKKPDSEAYRVTKIYNYIDDELVLTDYKPTATEEISYIKLFSMRYITKEPTKINENFIGEVEEYIRHILPTIDKKLREKLESNILLKKEINLIKNHTNDDDYILARELITECLSSTRAERYNDWINLGWVLRNIDYRLLAQWVEFSKIGSNYVEGQCQNLWDRMRKDHLGMGTLRWWAKTDNPQKYKEIIDNSVIPLIDIAIGSDGAHYDVAKLVQVIYKGEYKAVNKDTWYKYDRDCHSWVKTREGLNLRKSLSEEICRKFLDRAIYYNSLSNNNSYDQSQQSSHGKKGTDAQKIALKLKQTSYKDSIMKECKCLFIDEKFEELLDCRAHLIGFKNGVYDMKMHIFRDGMPDDYISLSTNKNYVPYSPDYPEIADINDFFEKVFTNINVRNYVLDILACVIDGSIAQERFYIFTGQGSNGKSRLLDLIQKTVGDYYATLPIALLTQKRAASNSAQGEIERTKGRRFAVLQEPNENDKINVGYMKELSGNDRILTRGLYKEPYEFKPQFKMILACNELPEIPSNDGGVWRRLRVIEFSSRFCENPDPEKPNEFAMDLELSEKFDRYSDYFLPMLIERHKNINPNKIIEPREVINATQKYKDNNDIIGQYVNDRIVADPGAKDKIGLMEVFNDFRIWSVDNVSKGKKQPDRTQLRSYIEKIYGIYTQKDGWKGFKFKPVA</sequence>
<dbReference type="InterPro" id="IPR006500">
    <property type="entry name" value="Helicase_put_C_phage/plasmid"/>
</dbReference>
<dbReference type="InterPro" id="IPR027417">
    <property type="entry name" value="P-loop_NTPase"/>
</dbReference>
<dbReference type="InterPro" id="IPR051620">
    <property type="entry name" value="ORF904-like_C"/>
</dbReference>
<dbReference type="Gene3D" id="3.40.50.300">
    <property type="entry name" value="P-loop containing nucleotide triphosphate hydrolases"/>
    <property type="match status" value="1"/>
</dbReference>
<dbReference type="AlphaFoldDB" id="A0A6C0ENI6"/>
<dbReference type="InterPro" id="IPR056443">
    <property type="entry name" value="AEP_C962R"/>
</dbReference>
<organism evidence="5">
    <name type="scientific">viral metagenome</name>
    <dbReference type="NCBI Taxonomy" id="1070528"/>
    <lineage>
        <taxon>unclassified sequences</taxon>
        <taxon>metagenomes</taxon>
        <taxon>organismal metagenomes</taxon>
    </lineage>
</organism>
<accession>A0A6C0ENI6</accession>
<dbReference type="InterPro" id="IPR014818">
    <property type="entry name" value="Phage/plasmid_primase_P4_C"/>
</dbReference>